<evidence type="ECO:0000313" key="3">
    <source>
        <dbReference type="Proteomes" id="UP000789396"/>
    </source>
</evidence>
<evidence type="ECO:0000313" key="2">
    <source>
        <dbReference type="EMBL" id="CAG8635508.1"/>
    </source>
</evidence>
<dbReference type="AlphaFoldDB" id="A0A9N9DHR0"/>
<protein>
    <submittedName>
        <fullName evidence="2">12555_t:CDS:1</fullName>
    </submittedName>
</protein>
<dbReference type="GO" id="GO:0006508">
    <property type="term" value="P:proteolysis"/>
    <property type="evidence" value="ECO:0007669"/>
    <property type="project" value="InterPro"/>
</dbReference>
<keyword evidence="3" id="KW-1185">Reference proteome</keyword>
<gene>
    <name evidence="2" type="ORF">RFULGI_LOCUS7884</name>
</gene>
<organism evidence="2 3">
    <name type="scientific">Racocetra fulgida</name>
    <dbReference type="NCBI Taxonomy" id="60492"/>
    <lineage>
        <taxon>Eukaryota</taxon>
        <taxon>Fungi</taxon>
        <taxon>Fungi incertae sedis</taxon>
        <taxon>Mucoromycota</taxon>
        <taxon>Glomeromycotina</taxon>
        <taxon>Glomeromycetes</taxon>
        <taxon>Diversisporales</taxon>
        <taxon>Gigasporaceae</taxon>
        <taxon>Racocetra</taxon>
    </lineage>
</organism>
<dbReference type="EMBL" id="CAJVPZ010011990">
    <property type="protein sequence ID" value="CAG8635508.1"/>
    <property type="molecule type" value="Genomic_DNA"/>
</dbReference>
<name>A0A9N9DHR0_9GLOM</name>
<dbReference type="InterPro" id="IPR009003">
    <property type="entry name" value="Peptidase_S1_PA"/>
</dbReference>
<feature type="domain" description="Peptidase S3" evidence="1">
    <location>
        <begin position="241"/>
        <end position="272"/>
    </location>
</feature>
<dbReference type="Pfam" id="PF00944">
    <property type="entry name" value="Peptidase_S3"/>
    <property type="match status" value="1"/>
</dbReference>
<dbReference type="InterPro" id="IPR000930">
    <property type="entry name" value="Peptidase_S3"/>
</dbReference>
<reference evidence="2" key="1">
    <citation type="submission" date="2021-06" db="EMBL/GenBank/DDBJ databases">
        <authorList>
            <person name="Kallberg Y."/>
            <person name="Tangrot J."/>
            <person name="Rosling A."/>
        </authorList>
    </citation>
    <scope>NUCLEOTIDE SEQUENCE</scope>
    <source>
        <strain evidence="2">IN212</strain>
    </source>
</reference>
<dbReference type="GO" id="GO:0004252">
    <property type="term" value="F:serine-type endopeptidase activity"/>
    <property type="evidence" value="ECO:0007669"/>
    <property type="project" value="InterPro"/>
</dbReference>
<evidence type="ECO:0000259" key="1">
    <source>
        <dbReference type="Pfam" id="PF00944"/>
    </source>
</evidence>
<dbReference type="InterPro" id="IPR043504">
    <property type="entry name" value="Peptidase_S1_PA_chymotrypsin"/>
</dbReference>
<dbReference type="Gene3D" id="2.40.10.10">
    <property type="entry name" value="Trypsin-like serine proteases"/>
    <property type="match status" value="2"/>
</dbReference>
<dbReference type="SUPFAM" id="SSF50494">
    <property type="entry name" value="Trypsin-like serine proteases"/>
    <property type="match status" value="1"/>
</dbReference>
<comment type="caution">
    <text evidence="2">The sequence shown here is derived from an EMBL/GenBank/DDBJ whole genome shotgun (WGS) entry which is preliminary data.</text>
</comment>
<feature type="non-terminal residue" evidence="2">
    <location>
        <position position="293"/>
    </location>
</feature>
<proteinExistence type="predicted"/>
<dbReference type="Proteomes" id="UP000789396">
    <property type="component" value="Unassembled WGS sequence"/>
</dbReference>
<accession>A0A9N9DHR0</accession>
<sequence>KLERLGNRKVHSIQDEAVIKKLFLAQHAFEEKFRRDEISGVTIGMVDEKEVIIVHLNLPNGSLLHFDLPSLFEGFPVIIDYGLVEPFNQNYHERLMPGISIGQLKNLPNACTLGILAETKSIPGGVFILTTKHGLGKKGTPVVQPGKLDHYSSLSTDVDGRLLDYAFCRISNNNRVSSIVNSFKTSISNDPNNVIDVKKVGRSTFYTKGKMVDVWKEITSSVFDPPRKVYALYVAGNNGAFGAPGDSGSPVFDNSNKLVGILHGGFNDGSAYVIPIHLIFEHCKKNSAQFELL</sequence>
<dbReference type="OrthoDB" id="2370033at2759"/>